<keyword evidence="5 11" id="KW-0432">Leucine biosynthesis</keyword>
<dbReference type="NCBIfam" id="NF002086">
    <property type="entry name" value="PRK00915.1-3"/>
    <property type="match status" value="1"/>
</dbReference>
<dbReference type="PROSITE" id="PS00815">
    <property type="entry name" value="AIPM_HOMOCIT_SYNTH_1"/>
    <property type="match status" value="1"/>
</dbReference>
<dbReference type="PANTHER" id="PTHR10277">
    <property type="entry name" value="HOMOCITRATE SYNTHASE-RELATED"/>
    <property type="match status" value="1"/>
</dbReference>
<protein>
    <recommendedName>
        <fullName evidence="4 11">2-isopropylmalate synthase</fullName>
        <ecNumber evidence="3 11">2.3.3.13</ecNumber>
    </recommendedName>
    <alternativeName>
        <fullName evidence="11">Alpha-IPM synthase</fullName>
    </alternativeName>
    <alternativeName>
        <fullName evidence="11">Alpha-isopropylmalate synthase</fullName>
    </alternativeName>
</protein>
<evidence type="ECO:0000313" key="14">
    <source>
        <dbReference type="Proteomes" id="UP001589865"/>
    </source>
</evidence>
<evidence type="ECO:0000256" key="5">
    <source>
        <dbReference type="ARBA" id="ARBA00022430"/>
    </source>
</evidence>
<keyword evidence="9 11" id="KW-0464">Manganese</keyword>
<feature type="region of interest" description="Regulatory domain" evidence="11">
    <location>
        <begin position="404"/>
        <end position="531"/>
    </location>
</feature>
<accession>A0ABV6JRU3</accession>
<keyword evidence="13" id="KW-0012">Acyltransferase</keyword>
<evidence type="ECO:0000256" key="4">
    <source>
        <dbReference type="ARBA" id="ARBA00018198"/>
    </source>
</evidence>
<comment type="caution">
    <text evidence="13">The sequence shown here is derived from an EMBL/GenBank/DDBJ whole genome shotgun (WGS) entry which is preliminary data.</text>
</comment>
<comment type="catalytic activity">
    <reaction evidence="11">
        <text>3-methyl-2-oxobutanoate + acetyl-CoA + H2O = (2S)-2-isopropylmalate + CoA + H(+)</text>
        <dbReference type="Rhea" id="RHEA:21524"/>
        <dbReference type="ChEBI" id="CHEBI:1178"/>
        <dbReference type="ChEBI" id="CHEBI:11851"/>
        <dbReference type="ChEBI" id="CHEBI:15377"/>
        <dbReference type="ChEBI" id="CHEBI:15378"/>
        <dbReference type="ChEBI" id="CHEBI:57287"/>
        <dbReference type="ChEBI" id="CHEBI:57288"/>
        <dbReference type="EC" id="2.3.3.13"/>
    </reaction>
</comment>
<feature type="binding site" evidence="11">
    <location>
        <position position="217"/>
    </location>
    <ligand>
        <name>Mn(2+)</name>
        <dbReference type="ChEBI" id="CHEBI:29035"/>
    </ligand>
</feature>
<evidence type="ECO:0000256" key="3">
    <source>
        <dbReference type="ARBA" id="ARBA00012973"/>
    </source>
</evidence>
<dbReference type="Gene3D" id="3.20.20.70">
    <property type="entry name" value="Aldolase class I"/>
    <property type="match status" value="1"/>
</dbReference>
<dbReference type="HAMAP" id="MF_01025">
    <property type="entry name" value="LeuA_type1"/>
    <property type="match status" value="1"/>
</dbReference>
<keyword evidence="8 11" id="KW-0479">Metal-binding</keyword>
<keyword evidence="10 11" id="KW-0100">Branched-chain amino acid biosynthesis</keyword>
<dbReference type="NCBIfam" id="NF002087">
    <property type="entry name" value="PRK00915.1-4"/>
    <property type="match status" value="1"/>
</dbReference>
<comment type="similarity">
    <text evidence="2 11">Belongs to the alpha-IPM synthase/homocitrate synthase family. LeuA type 1 subfamily.</text>
</comment>
<dbReference type="Gene3D" id="1.10.238.260">
    <property type="match status" value="1"/>
</dbReference>
<comment type="subunit">
    <text evidence="11">Homodimer.</text>
</comment>
<keyword evidence="6 11" id="KW-0028">Amino-acid biosynthesis</keyword>
<dbReference type="PROSITE" id="PS50991">
    <property type="entry name" value="PYR_CT"/>
    <property type="match status" value="1"/>
</dbReference>
<dbReference type="PANTHER" id="PTHR10277:SF9">
    <property type="entry name" value="2-ISOPROPYLMALATE SYNTHASE 1, CHLOROPLASTIC-RELATED"/>
    <property type="match status" value="1"/>
</dbReference>
<evidence type="ECO:0000256" key="10">
    <source>
        <dbReference type="ARBA" id="ARBA00023304"/>
    </source>
</evidence>
<evidence type="ECO:0000313" key="13">
    <source>
        <dbReference type="EMBL" id="MFC0408017.1"/>
    </source>
</evidence>
<dbReference type="Gene3D" id="3.30.160.270">
    <property type="match status" value="1"/>
</dbReference>
<dbReference type="EMBL" id="JBHLUN010000005">
    <property type="protein sequence ID" value="MFC0408017.1"/>
    <property type="molecule type" value="Genomic_DNA"/>
</dbReference>
<dbReference type="RefSeq" id="WP_377043752.1">
    <property type="nucleotide sequence ID" value="NZ_JBHLUN010000005.1"/>
</dbReference>
<dbReference type="PROSITE" id="PS00816">
    <property type="entry name" value="AIPM_HOMOCIT_SYNTH_2"/>
    <property type="match status" value="1"/>
</dbReference>
<proteinExistence type="inferred from homology"/>
<comment type="cofactor">
    <cofactor evidence="11">
        <name>Mn(2+)</name>
        <dbReference type="ChEBI" id="CHEBI:29035"/>
    </cofactor>
</comment>
<keyword evidence="14" id="KW-1185">Reference proteome</keyword>
<evidence type="ECO:0000256" key="1">
    <source>
        <dbReference type="ARBA" id="ARBA00004689"/>
    </source>
</evidence>
<feature type="binding site" evidence="11">
    <location>
        <position position="25"/>
    </location>
    <ligand>
        <name>Mn(2+)</name>
        <dbReference type="ChEBI" id="CHEBI:29035"/>
    </ligand>
</feature>
<dbReference type="InterPro" id="IPR050073">
    <property type="entry name" value="2-IPM_HCS-like"/>
</dbReference>
<evidence type="ECO:0000256" key="11">
    <source>
        <dbReference type="HAMAP-Rule" id="MF_01025"/>
    </source>
</evidence>
<dbReference type="Pfam" id="PF08502">
    <property type="entry name" value="LeuA_dimer"/>
    <property type="match status" value="1"/>
</dbReference>
<feature type="binding site" evidence="11">
    <location>
        <position position="215"/>
    </location>
    <ligand>
        <name>Mn(2+)</name>
        <dbReference type="ChEBI" id="CHEBI:29035"/>
    </ligand>
</feature>
<gene>
    <name evidence="11" type="primary">leuA</name>
    <name evidence="13" type="ORF">ACFFGY_07120</name>
</gene>
<keyword evidence="11" id="KW-0963">Cytoplasm</keyword>
<dbReference type="SUPFAM" id="SSF110921">
    <property type="entry name" value="2-isopropylmalate synthase LeuA, allosteric (dimerisation) domain"/>
    <property type="match status" value="1"/>
</dbReference>
<dbReference type="InterPro" id="IPR005671">
    <property type="entry name" value="LeuA_bact_synth"/>
</dbReference>
<comment type="function">
    <text evidence="11">Catalyzes the condensation of the acetyl group of acetyl-CoA with 3-methyl-2-oxobutanoate (2-ketoisovalerate) to form 3-carboxy-3-hydroxy-4-methylpentanoate (2-isopropylmalate).</text>
</comment>
<evidence type="ECO:0000256" key="8">
    <source>
        <dbReference type="ARBA" id="ARBA00022723"/>
    </source>
</evidence>
<keyword evidence="7 11" id="KW-0808">Transferase</keyword>
<dbReference type="GO" id="GO:0003852">
    <property type="term" value="F:2-isopropylmalate synthase activity"/>
    <property type="evidence" value="ECO:0007669"/>
    <property type="project" value="UniProtKB-EC"/>
</dbReference>
<evidence type="ECO:0000256" key="6">
    <source>
        <dbReference type="ARBA" id="ARBA00022605"/>
    </source>
</evidence>
<dbReference type="InterPro" id="IPR013709">
    <property type="entry name" value="2-isopropylmalate_synth_dimer"/>
</dbReference>
<dbReference type="Pfam" id="PF00682">
    <property type="entry name" value="HMGL-like"/>
    <property type="match status" value="1"/>
</dbReference>
<evidence type="ECO:0000256" key="7">
    <source>
        <dbReference type="ARBA" id="ARBA00022679"/>
    </source>
</evidence>
<dbReference type="Pfam" id="PF22617">
    <property type="entry name" value="HCS_D2"/>
    <property type="match status" value="1"/>
</dbReference>
<organism evidence="13 14">
    <name type="scientific">Roseomonas elaeocarpi</name>
    <dbReference type="NCBI Taxonomy" id="907779"/>
    <lineage>
        <taxon>Bacteria</taxon>
        <taxon>Pseudomonadati</taxon>
        <taxon>Pseudomonadota</taxon>
        <taxon>Alphaproteobacteria</taxon>
        <taxon>Acetobacterales</taxon>
        <taxon>Roseomonadaceae</taxon>
        <taxon>Roseomonas</taxon>
    </lineage>
</organism>
<reference evidence="13 14" key="1">
    <citation type="submission" date="2024-09" db="EMBL/GenBank/DDBJ databases">
        <authorList>
            <person name="Sun Q."/>
            <person name="Mori K."/>
        </authorList>
    </citation>
    <scope>NUCLEOTIDE SEQUENCE [LARGE SCALE GENOMIC DNA]</scope>
    <source>
        <strain evidence="13 14">TBRC 5777</strain>
    </source>
</reference>
<feature type="domain" description="Pyruvate carboxyltransferase" evidence="12">
    <location>
        <begin position="16"/>
        <end position="280"/>
    </location>
</feature>
<name>A0ABV6JRU3_9PROT</name>
<dbReference type="EC" id="2.3.3.13" evidence="3 11"/>
<dbReference type="CDD" id="cd07940">
    <property type="entry name" value="DRE_TIM_IPMS"/>
    <property type="match status" value="1"/>
</dbReference>
<dbReference type="SMART" id="SM00917">
    <property type="entry name" value="LeuA_dimer"/>
    <property type="match status" value="1"/>
</dbReference>
<dbReference type="NCBIfam" id="TIGR00973">
    <property type="entry name" value="leuA_bact"/>
    <property type="match status" value="1"/>
</dbReference>
<evidence type="ECO:0000256" key="9">
    <source>
        <dbReference type="ARBA" id="ARBA00023211"/>
    </source>
</evidence>
<dbReference type="Proteomes" id="UP001589865">
    <property type="component" value="Unassembled WGS sequence"/>
</dbReference>
<dbReference type="InterPro" id="IPR054691">
    <property type="entry name" value="LeuA/HCS_post-cat"/>
</dbReference>
<dbReference type="InterPro" id="IPR013785">
    <property type="entry name" value="Aldolase_TIM"/>
</dbReference>
<comment type="pathway">
    <text evidence="1 11">Amino-acid biosynthesis; L-leucine biosynthesis; L-leucine from 3-methyl-2-oxobutanoate: step 1/4.</text>
</comment>
<evidence type="ECO:0000256" key="2">
    <source>
        <dbReference type="ARBA" id="ARBA00009396"/>
    </source>
</evidence>
<dbReference type="InterPro" id="IPR036230">
    <property type="entry name" value="LeuA_allosteric_dom_sf"/>
</dbReference>
<evidence type="ECO:0000259" key="12">
    <source>
        <dbReference type="PROSITE" id="PS50991"/>
    </source>
</evidence>
<feature type="binding site" evidence="11">
    <location>
        <position position="251"/>
    </location>
    <ligand>
        <name>Mn(2+)</name>
        <dbReference type="ChEBI" id="CHEBI:29035"/>
    </ligand>
</feature>
<sequence>MTIQHPSFGTLSDDRVIIFDTTLRDGEQSPGFSMNLEEKLRMAEALSDLGADVLEAGFPIASPGDFESVQSIARRFSKSGPVVCGLSRSAPKDILRAAEAVKEAARPRIHTFISTSPLHMSVKLRMTPEQVLEAVANSVTLARQHTADVEWSAEDGSRTEPDFLCRCVETAIKAGATTINIPDTVGYALPEDMTRIFAMLRERVPGADGVIFSTHNHNDLGLAVANTLSALKAGARQVECTINGIGERAGNASLEEVAMALRTRQEALGYKTEIVTKNILRTSRLLATITGFDVQPNKAIVGRNAFAHESGIHQDGMLKDRGTYEIMTPESVGWTTSSLVMGKHSGRAAFRDKLKALGYEVGDNQLNDAFARFKEIADRKKVVYDEDIVALVDDQILRGSDRLRLVALTVATGLHTRPMATMKAEIDGEEREGMAVGDGAVDATFNAIRQVFPHEAGLRLYAVQSVTGGTDAQARVTVRLEEAGKLVDGQGFDTDTIVASAKAYVHALNKLLIKRERTAPADMAGADSTAA</sequence>
<dbReference type="SUPFAM" id="SSF51569">
    <property type="entry name" value="Aldolase"/>
    <property type="match status" value="1"/>
</dbReference>
<dbReference type="InterPro" id="IPR000891">
    <property type="entry name" value="PYR_CT"/>
</dbReference>
<dbReference type="InterPro" id="IPR002034">
    <property type="entry name" value="AIPM/Hcit_synth_CS"/>
</dbReference>